<name>A0A937K0P0_9BACT</name>
<dbReference type="Gene3D" id="3.30.565.10">
    <property type="entry name" value="Histidine kinase-like ATPase, C-terminal domain"/>
    <property type="match status" value="1"/>
</dbReference>
<dbReference type="SMART" id="SM00091">
    <property type="entry name" value="PAS"/>
    <property type="match status" value="5"/>
</dbReference>
<evidence type="ECO:0000256" key="3">
    <source>
        <dbReference type="ARBA" id="ARBA00022553"/>
    </source>
</evidence>
<dbReference type="InterPro" id="IPR000014">
    <property type="entry name" value="PAS"/>
</dbReference>
<gene>
    <name evidence="9" type="ORF">JL102_10185</name>
</gene>
<protein>
    <recommendedName>
        <fullName evidence="2">histidine kinase</fullName>
        <ecNumber evidence="2">2.7.13.3</ecNumber>
    </recommendedName>
</protein>
<dbReference type="RefSeq" id="WP_202244293.1">
    <property type="nucleotide sequence ID" value="NZ_JAESIY010000005.1"/>
</dbReference>
<dbReference type="InterPro" id="IPR003661">
    <property type="entry name" value="HisK_dim/P_dom"/>
</dbReference>
<dbReference type="InterPro" id="IPR004358">
    <property type="entry name" value="Sig_transdc_His_kin-like_C"/>
</dbReference>
<dbReference type="Gene3D" id="3.30.450.20">
    <property type="entry name" value="PAS domain"/>
    <property type="match status" value="5"/>
</dbReference>
<feature type="domain" description="PAS" evidence="7">
    <location>
        <begin position="138"/>
        <end position="193"/>
    </location>
</feature>
<keyword evidence="4" id="KW-0808">Transferase</keyword>
<dbReference type="PROSITE" id="PS50113">
    <property type="entry name" value="PAC"/>
    <property type="match status" value="3"/>
</dbReference>
<dbReference type="PROSITE" id="PS50112">
    <property type="entry name" value="PAS"/>
    <property type="match status" value="2"/>
</dbReference>
<keyword evidence="10" id="KW-1185">Reference proteome</keyword>
<dbReference type="SUPFAM" id="SSF55874">
    <property type="entry name" value="ATPase domain of HSP90 chaperone/DNA topoisomerase II/histidine kinase"/>
    <property type="match status" value="1"/>
</dbReference>
<dbReference type="PANTHER" id="PTHR43304">
    <property type="entry name" value="PHYTOCHROME-LIKE PROTEIN CPH1"/>
    <property type="match status" value="1"/>
</dbReference>
<dbReference type="Pfam" id="PF13426">
    <property type="entry name" value="PAS_9"/>
    <property type="match status" value="1"/>
</dbReference>
<dbReference type="SMART" id="SM00387">
    <property type="entry name" value="HATPase_c"/>
    <property type="match status" value="1"/>
</dbReference>
<dbReference type="EMBL" id="JAESIY010000005">
    <property type="protein sequence ID" value="MBL3656500.1"/>
    <property type="molecule type" value="Genomic_DNA"/>
</dbReference>
<evidence type="ECO:0000313" key="9">
    <source>
        <dbReference type="EMBL" id="MBL3656500.1"/>
    </source>
</evidence>
<dbReference type="CDD" id="cd00082">
    <property type="entry name" value="HisKA"/>
    <property type="match status" value="1"/>
</dbReference>
<dbReference type="FunFam" id="3.30.565.10:FF:000006">
    <property type="entry name" value="Sensor histidine kinase WalK"/>
    <property type="match status" value="1"/>
</dbReference>
<evidence type="ECO:0000259" key="7">
    <source>
        <dbReference type="PROSITE" id="PS50112"/>
    </source>
</evidence>
<dbReference type="PANTHER" id="PTHR43304:SF1">
    <property type="entry name" value="PAC DOMAIN-CONTAINING PROTEIN"/>
    <property type="match status" value="1"/>
</dbReference>
<dbReference type="InterPro" id="IPR003594">
    <property type="entry name" value="HATPase_dom"/>
</dbReference>
<dbReference type="InterPro" id="IPR013656">
    <property type="entry name" value="PAS_4"/>
</dbReference>
<evidence type="ECO:0000259" key="6">
    <source>
        <dbReference type="PROSITE" id="PS50109"/>
    </source>
</evidence>
<dbReference type="Pfam" id="PF08448">
    <property type="entry name" value="PAS_4"/>
    <property type="match status" value="2"/>
</dbReference>
<evidence type="ECO:0000256" key="2">
    <source>
        <dbReference type="ARBA" id="ARBA00012438"/>
    </source>
</evidence>
<dbReference type="InterPro" id="IPR036890">
    <property type="entry name" value="HATPase_C_sf"/>
</dbReference>
<dbReference type="InterPro" id="IPR001610">
    <property type="entry name" value="PAC"/>
</dbReference>
<reference evidence="9" key="1">
    <citation type="submission" date="2021-01" db="EMBL/GenBank/DDBJ databases">
        <title>Fulvivirga kasyanovii gen. nov., sp nov., a novel member of the phylum Bacteroidetes isolated from seawater in a mussel farm.</title>
        <authorList>
            <person name="Zhao L.-H."/>
            <person name="Wang Z.-J."/>
        </authorList>
    </citation>
    <scope>NUCLEOTIDE SEQUENCE</scope>
    <source>
        <strain evidence="9">2943</strain>
    </source>
</reference>
<dbReference type="SUPFAM" id="SSF55785">
    <property type="entry name" value="PYP-like sensor domain (PAS domain)"/>
    <property type="match status" value="4"/>
</dbReference>
<evidence type="ECO:0000256" key="1">
    <source>
        <dbReference type="ARBA" id="ARBA00000085"/>
    </source>
</evidence>
<organism evidence="9 10">
    <name type="scientific">Fulvivirga sediminis</name>
    <dbReference type="NCBI Taxonomy" id="2803949"/>
    <lineage>
        <taxon>Bacteria</taxon>
        <taxon>Pseudomonadati</taxon>
        <taxon>Bacteroidota</taxon>
        <taxon>Cytophagia</taxon>
        <taxon>Cytophagales</taxon>
        <taxon>Fulvivirgaceae</taxon>
        <taxon>Fulvivirga</taxon>
    </lineage>
</organism>
<dbReference type="SMART" id="SM00086">
    <property type="entry name" value="PAC"/>
    <property type="match status" value="4"/>
</dbReference>
<dbReference type="NCBIfam" id="TIGR00229">
    <property type="entry name" value="sensory_box"/>
    <property type="match status" value="3"/>
</dbReference>
<dbReference type="SMART" id="SM00388">
    <property type="entry name" value="HisKA"/>
    <property type="match status" value="1"/>
</dbReference>
<dbReference type="EC" id="2.7.13.3" evidence="2"/>
<feature type="domain" description="PAC" evidence="8">
    <location>
        <begin position="608"/>
        <end position="666"/>
    </location>
</feature>
<keyword evidence="5" id="KW-0418">Kinase</keyword>
<dbReference type="Pfam" id="PF00512">
    <property type="entry name" value="HisKA"/>
    <property type="match status" value="1"/>
</dbReference>
<dbReference type="InterPro" id="IPR036097">
    <property type="entry name" value="HisK_dim/P_sf"/>
</dbReference>
<dbReference type="InterPro" id="IPR052162">
    <property type="entry name" value="Sensor_kinase/Photoreceptor"/>
</dbReference>
<evidence type="ECO:0000256" key="5">
    <source>
        <dbReference type="ARBA" id="ARBA00022777"/>
    </source>
</evidence>
<dbReference type="SUPFAM" id="SSF47384">
    <property type="entry name" value="Homodimeric domain of signal transducing histidine kinase"/>
    <property type="match status" value="1"/>
</dbReference>
<proteinExistence type="predicted"/>
<evidence type="ECO:0000313" key="10">
    <source>
        <dbReference type="Proteomes" id="UP000659388"/>
    </source>
</evidence>
<evidence type="ECO:0000256" key="4">
    <source>
        <dbReference type="ARBA" id="ARBA00022679"/>
    </source>
</evidence>
<evidence type="ECO:0000259" key="8">
    <source>
        <dbReference type="PROSITE" id="PS50113"/>
    </source>
</evidence>
<dbReference type="InterPro" id="IPR005467">
    <property type="entry name" value="His_kinase_dom"/>
</dbReference>
<sequence length="899" mass="103555">MTDSFLDNKELIRQVIDSVSIGIEYLSAVRDEDGNVVDFKFEFINEVARNLVPVKRKLGEELIGKNLLDVIPWIKSTYFPKYVEVLETEGKFEVIDLFPEVSSDTWFHLECRKLDDGIVFSFSDVSERKEMELQMQASHAELKALLDHNPALIFRLDTDLRYMYFNKAFLNRVGYSIEEMQGKKIVDFYKPSDNVDAFINGVNVAISTKQEHVEFTTVERDGRLIYYQTLMLPELNKDGTVRSILNISRDITELKEVEINLKTTKEKYEAIFNHTFHFIAVLDTTGKIKEINKSSLDTTGLELDDVLGEYFWEAPWWISRDDRHLVKTEVMHAFEGSFYRSKIDIDSVNGRITADFSLKPVFDLTGKVNTVMAEGSDISELLKTRKKLKSTDNFLRTLVENIPDGIARVNGDDKIMYVNKLAAKRWHLDYEDYEGTYFNILDIPLEKKRLYSENLKKVRATKNTLSFITKIDNLYTYVVLTPELDEKGNVDSVLAVSRDITELRKHQNALVEINDKLTVVNDKLLQSQQEQQKLMDKLRRSEIEVRTLVDHSPNVILRLSPKLEVEFINKAITTFAEKSVYEFAGHNIESVGWPEKGLEKFLELVIKARDEKRLIREGIELEADANIKYGMFTVLPEMDDFGDVMSLMVIISDLTEQMKSEQQLLLQKERLQEVNADLEAFTYTVSHDLRSPLRAIIGFSEKLRAHAEIDDEGTRFLDVIKYNAKRMGTLIDELLAFSRIGRSEVRKTKTCLKDLFLDALAEQEDLQKYKFTVSIADLPEVWVDKLMIKQVVANLCSNAVKYSLEVDSPTILVDSLQDEKGETVYFIRDNGIGFEQKYSEKIFEVFHRLHNDDKYSGVGVGLAIAKQIVLKHDGRIWAESEPGKGTSIYFTMPSENNNF</sequence>
<dbReference type="CDD" id="cd00130">
    <property type="entry name" value="PAS"/>
    <property type="match status" value="2"/>
</dbReference>
<dbReference type="Proteomes" id="UP000659388">
    <property type="component" value="Unassembled WGS sequence"/>
</dbReference>
<dbReference type="PRINTS" id="PR00344">
    <property type="entry name" value="BCTRLSENSOR"/>
</dbReference>
<dbReference type="Gene3D" id="1.10.287.130">
    <property type="match status" value="1"/>
</dbReference>
<accession>A0A937K0P0</accession>
<comment type="caution">
    <text evidence="9">The sequence shown here is derived from an EMBL/GenBank/DDBJ whole genome shotgun (WGS) entry which is preliminary data.</text>
</comment>
<dbReference type="PROSITE" id="PS50109">
    <property type="entry name" value="HIS_KIN"/>
    <property type="match status" value="1"/>
</dbReference>
<dbReference type="Pfam" id="PF02518">
    <property type="entry name" value="HATPase_c"/>
    <property type="match status" value="1"/>
</dbReference>
<feature type="domain" description="PAS" evidence="7">
    <location>
        <begin position="264"/>
        <end position="337"/>
    </location>
</feature>
<dbReference type="InterPro" id="IPR035965">
    <property type="entry name" value="PAS-like_dom_sf"/>
</dbReference>
<dbReference type="GO" id="GO:0000155">
    <property type="term" value="F:phosphorelay sensor kinase activity"/>
    <property type="evidence" value="ECO:0007669"/>
    <property type="project" value="InterPro"/>
</dbReference>
<keyword evidence="3" id="KW-0597">Phosphoprotein</keyword>
<feature type="domain" description="PAC" evidence="8">
    <location>
        <begin position="461"/>
        <end position="512"/>
    </location>
</feature>
<feature type="domain" description="PAC" evidence="8">
    <location>
        <begin position="211"/>
        <end position="263"/>
    </location>
</feature>
<dbReference type="InterPro" id="IPR000700">
    <property type="entry name" value="PAS-assoc_C"/>
</dbReference>
<dbReference type="AlphaFoldDB" id="A0A937K0P0"/>
<comment type="catalytic activity">
    <reaction evidence="1">
        <text>ATP + protein L-histidine = ADP + protein N-phospho-L-histidine.</text>
        <dbReference type="EC" id="2.7.13.3"/>
    </reaction>
</comment>
<feature type="domain" description="Histidine kinase" evidence="6">
    <location>
        <begin position="684"/>
        <end position="896"/>
    </location>
</feature>